<geneLocation type="chloroplast" evidence="2"/>
<dbReference type="EMBL" id="OK136183">
    <property type="protein sequence ID" value="UXD06283.1"/>
    <property type="molecule type" value="Genomic_DNA"/>
</dbReference>
<accession>A0A977PJA3</accession>
<organism evidence="2">
    <name type="scientific">Eutreptia sp. CCAC 1914B</name>
    <dbReference type="NCBI Taxonomy" id="2979827"/>
    <lineage>
        <taxon>Eukaryota</taxon>
        <taxon>Discoba</taxon>
        <taxon>Euglenozoa</taxon>
        <taxon>Euglenida</taxon>
        <taxon>Spirocuta</taxon>
        <taxon>Euglenophyceae</taxon>
        <taxon>Eutreptiales</taxon>
        <taxon>Eutreptiaceae</taxon>
        <taxon>Eutreptia</taxon>
    </lineage>
</organism>
<evidence type="ECO:0000313" key="2">
    <source>
        <dbReference type="EMBL" id="UXD06283.1"/>
    </source>
</evidence>
<dbReference type="AlphaFoldDB" id="A0A977PJA3"/>
<name>A0A977PJA3_9EUGL</name>
<keyword evidence="1" id="KW-0812">Transmembrane</keyword>
<keyword evidence="2" id="KW-0695">RNA-directed DNA polymerase</keyword>
<keyword evidence="1" id="KW-0472">Membrane</keyword>
<keyword evidence="2" id="KW-0808">Transferase</keyword>
<reference evidence="2" key="2">
    <citation type="journal article" date="2022" name="Mol. Phylogenet. Evol.">
        <title>Maturyoshka: A maturase inside a maturase, and other peculiarities of the novel chloroplast genomes of marine euglenophytes.</title>
        <authorList>
            <person name="Maciszewski K."/>
            <person name="Dabbagh N."/>
            <person name="Preisfeld A."/>
            <person name="Karnkowska A."/>
        </authorList>
    </citation>
    <scope>NUCLEOTIDE SEQUENCE</scope>
</reference>
<keyword evidence="2" id="KW-0548">Nucleotidyltransferase</keyword>
<keyword evidence="2" id="KW-0150">Chloroplast</keyword>
<feature type="transmembrane region" description="Helical" evidence="1">
    <location>
        <begin position="164"/>
        <end position="189"/>
    </location>
</feature>
<dbReference type="GO" id="GO:0003964">
    <property type="term" value="F:RNA-directed DNA polymerase activity"/>
    <property type="evidence" value="ECO:0007669"/>
    <property type="project" value="UniProtKB-KW"/>
</dbReference>
<keyword evidence="2" id="KW-0934">Plastid</keyword>
<proteinExistence type="predicted"/>
<feature type="transmembrane region" description="Helical" evidence="1">
    <location>
        <begin position="273"/>
        <end position="294"/>
    </location>
</feature>
<evidence type="ECO:0000256" key="1">
    <source>
        <dbReference type="SAM" id="Phobius"/>
    </source>
</evidence>
<feature type="transmembrane region" description="Helical" evidence="1">
    <location>
        <begin position="195"/>
        <end position="214"/>
    </location>
</feature>
<sequence>MIQIFLNINQYSHILFFPDSFTVLNYLSNSIIFIDNDFLYNNFSISFNSFISNISYLLFFFILEPEWEAIFYSCSYYGRYQNYNSCIILDFDKNFSGNYNSNVCFLKFINMLSILQSKSIILKGYSFNLDKYIIYYFYKINRELYFYFPQKQYFWRTLNLRSNYLKIFSFLILNIFLNSFDFCVALFFLKEIRRLFCFYVRFAFLFLFISNNFLLSNSIIHKMQRLLLFDYKVFTFNSLFISNLYKGFTFLGFNFSISESFDNFKLMPSKYSILYFLKFYKDLVYSNMIFMKFYSCKGLREVIKSILIILILNLRALVFNWMFYYKSFGTFSDSKKILNFLFFKTNSIILNFWFRRIKSKNNLFYLKKKYFPQSNRYLFQNKIKSNKWIFCTKYRFTEKIEKVLFIPKLSWLLFF</sequence>
<feature type="transmembrane region" description="Helical" evidence="1">
    <location>
        <begin position="337"/>
        <end position="354"/>
    </location>
</feature>
<feature type="transmembrane region" description="Helical" evidence="1">
    <location>
        <begin position="306"/>
        <end position="325"/>
    </location>
</feature>
<reference evidence="2" key="1">
    <citation type="submission" date="2021-09" db="EMBL/GenBank/DDBJ databases">
        <authorList>
            <person name="Maciszewski K."/>
            <person name="Dabbagh N."/>
            <person name="Preisfeld A."/>
            <person name="Karnkowska A."/>
        </authorList>
    </citation>
    <scope>NUCLEOTIDE SEQUENCE</scope>
</reference>
<keyword evidence="1" id="KW-1133">Transmembrane helix</keyword>
<protein>
    <submittedName>
        <fullName evidence="2">Group II intron reverse transcriptase/maturase mat4</fullName>
    </submittedName>
</protein>
<feature type="transmembrane region" description="Helical" evidence="1">
    <location>
        <begin position="234"/>
        <end position="253"/>
    </location>
</feature>
<feature type="transmembrane region" description="Helical" evidence="1">
    <location>
        <begin position="45"/>
        <end position="63"/>
    </location>
</feature>